<evidence type="ECO:0000256" key="1">
    <source>
        <dbReference type="SAM" id="SignalP"/>
    </source>
</evidence>
<feature type="signal peptide" evidence="1">
    <location>
        <begin position="1"/>
        <end position="21"/>
    </location>
</feature>
<organism evidence="2 3">
    <name type="scientific">Falsigemmobacter faecalis</name>
    <dbReference type="NCBI Taxonomy" id="2488730"/>
    <lineage>
        <taxon>Bacteria</taxon>
        <taxon>Pseudomonadati</taxon>
        <taxon>Pseudomonadota</taxon>
        <taxon>Alphaproteobacteria</taxon>
        <taxon>Rhodobacterales</taxon>
        <taxon>Paracoccaceae</taxon>
        <taxon>Falsigemmobacter</taxon>
    </lineage>
</organism>
<protein>
    <submittedName>
        <fullName evidence="2">SRPBCC family protein</fullName>
    </submittedName>
</protein>
<feature type="chain" id="PRO_5017942188" evidence="1">
    <location>
        <begin position="22"/>
        <end position="175"/>
    </location>
</feature>
<keyword evidence="3" id="KW-1185">Reference proteome</keyword>
<keyword evidence="1" id="KW-0732">Signal</keyword>
<dbReference type="Gene3D" id="3.30.530.20">
    <property type="match status" value="1"/>
</dbReference>
<gene>
    <name evidence="2" type="ORF">EG244_15150</name>
</gene>
<dbReference type="CDD" id="cd07821">
    <property type="entry name" value="PYR_PYL_RCAR_like"/>
    <property type="match status" value="1"/>
</dbReference>
<name>A0A3P3DDB8_9RHOB</name>
<evidence type="ECO:0000313" key="3">
    <source>
        <dbReference type="Proteomes" id="UP000282125"/>
    </source>
</evidence>
<evidence type="ECO:0000313" key="2">
    <source>
        <dbReference type="EMBL" id="RRH72315.1"/>
    </source>
</evidence>
<proteinExistence type="predicted"/>
<dbReference type="RefSeq" id="WP_124965945.1">
    <property type="nucleotide sequence ID" value="NZ_RRAZ01000025.1"/>
</dbReference>
<reference evidence="2 3" key="1">
    <citation type="submission" date="2018-11" db="EMBL/GenBank/DDBJ databases">
        <title>Gemmobacter sp. nov., YIM 102744-1 draft genome.</title>
        <authorList>
            <person name="Li G."/>
            <person name="Jiang Y."/>
        </authorList>
    </citation>
    <scope>NUCLEOTIDE SEQUENCE [LARGE SCALE GENOMIC DNA]</scope>
    <source>
        <strain evidence="2 3">YIM 102744-1</strain>
    </source>
</reference>
<dbReference type="OrthoDB" id="1364128at2"/>
<dbReference type="Proteomes" id="UP000282125">
    <property type="component" value="Unassembled WGS sequence"/>
</dbReference>
<accession>A0A3P3DDB8</accession>
<dbReference type="EMBL" id="RRAZ01000025">
    <property type="protein sequence ID" value="RRH72315.1"/>
    <property type="molecule type" value="Genomic_DNA"/>
</dbReference>
<dbReference type="SUPFAM" id="SSF55961">
    <property type="entry name" value="Bet v1-like"/>
    <property type="match status" value="1"/>
</dbReference>
<comment type="caution">
    <text evidence="2">The sequence shown here is derived from an EMBL/GenBank/DDBJ whole genome shotgun (WGS) entry which is preliminary data.</text>
</comment>
<dbReference type="PANTHER" id="PTHR39332">
    <property type="entry name" value="BLL4707 PROTEIN"/>
    <property type="match status" value="1"/>
</dbReference>
<dbReference type="Pfam" id="PF10604">
    <property type="entry name" value="Polyketide_cyc2"/>
    <property type="match status" value="1"/>
</dbReference>
<dbReference type="InterPro" id="IPR019587">
    <property type="entry name" value="Polyketide_cyclase/dehydratase"/>
</dbReference>
<dbReference type="AlphaFoldDB" id="A0A3P3DDB8"/>
<dbReference type="InterPro" id="IPR023393">
    <property type="entry name" value="START-like_dom_sf"/>
</dbReference>
<dbReference type="PANTHER" id="PTHR39332:SF7">
    <property type="entry name" value="SRPBCC FAMILY PROTEIN"/>
    <property type="match status" value="1"/>
</dbReference>
<sequence>MFARFAAGFVLAIGLAAPALAHGPARLKTEQSVVLDAPVAEVWSVVGNFSDPSWDPSTESFTQAKNEKGATRERVLKTGGAVTEELMRLDPAKHAISVRFVSDNIAAVKASNYAAHITLKEEGGKTRVDWRGAFYRAFPQNDPPADLNDEASTEAVRAHHQAGLDALAARFGKVN</sequence>